<feature type="compositionally biased region" description="Low complexity" evidence="1">
    <location>
        <begin position="1"/>
        <end position="37"/>
    </location>
</feature>
<evidence type="ECO:0000313" key="2">
    <source>
        <dbReference type="EMBL" id="JAE21293.1"/>
    </source>
</evidence>
<name>A0A0A9GKS2_ARUDO</name>
<dbReference type="EMBL" id="GBRH01176603">
    <property type="protein sequence ID" value="JAE21293.1"/>
    <property type="molecule type" value="Transcribed_RNA"/>
</dbReference>
<dbReference type="AlphaFoldDB" id="A0A0A9GKS2"/>
<evidence type="ECO:0000256" key="1">
    <source>
        <dbReference type="SAM" id="MobiDB-lite"/>
    </source>
</evidence>
<proteinExistence type="predicted"/>
<reference evidence="2" key="2">
    <citation type="journal article" date="2015" name="Data Brief">
        <title>Shoot transcriptome of the giant reed, Arundo donax.</title>
        <authorList>
            <person name="Barrero R.A."/>
            <person name="Guerrero F.D."/>
            <person name="Moolhuijzen P."/>
            <person name="Goolsby J.A."/>
            <person name="Tidwell J."/>
            <person name="Bellgard S.E."/>
            <person name="Bellgard M.I."/>
        </authorList>
    </citation>
    <scope>NUCLEOTIDE SEQUENCE</scope>
    <source>
        <tissue evidence="2">Shoot tissue taken approximately 20 cm above the soil surface</tissue>
    </source>
</reference>
<accession>A0A0A9GKS2</accession>
<organism evidence="2">
    <name type="scientific">Arundo donax</name>
    <name type="common">Giant reed</name>
    <name type="synonym">Donax arundinaceus</name>
    <dbReference type="NCBI Taxonomy" id="35708"/>
    <lineage>
        <taxon>Eukaryota</taxon>
        <taxon>Viridiplantae</taxon>
        <taxon>Streptophyta</taxon>
        <taxon>Embryophyta</taxon>
        <taxon>Tracheophyta</taxon>
        <taxon>Spermatophyta</taxon>
        <taxon>Magnoliopsida</taxon>
        <taxon>Liliopsida</taxon>
        <taxon>Poales</taxon>
        <taxon>Poaceae</taxon>
        <taxon>PACMAD clade</taxon>
        <taxon>Arundinoideae</taxon>
        <taxon>Arundineae</taxon>
        <taxon>Arundo</taxon>
    </lineage>
</organism>
<feature type="region of interest" description="Disordered" evidence="1">
    <location>
        <begin position="1"/>
        <end position="42"/>
    </location>
</feature>
<protein>
    <submittedName>
        <fullName evidence="2">Uncharacterized protein</fullName>
    </submittedName>
</protein>
<sequence>MASATTCAPPTPSATSRTCRCPSAQRSSSSSTRLTMMSKEHGDDRCRITGQAAQTINQLPGQILSAAFLFLPPIRCL</sequence>
<reference evidence="2" key="1">
    <citation type="submission" date="2014-09" db="EMBL/GenBank/DDBJ databases">
        <authorList>
            <person name="Magalhaes I.L.F."/>
            <person name="Oliveira U."/>
            <person name="Santos F.R."/>
            <person name="Vidigal T.H.D.A."/>
            <person name="Brescovit A.D."/>
            <person name="Santos A.J."/>
        </authorList>
    </citation>
    <scope>NUCLEOTIDE SEQUENCE</scope>
    <source>
        <tissue evidence="2">Shoot tissue taken approximately 20 cm above the soil surface</tissue>
    </source>
</reference>